<dbReference type="EMBL" id="PYGD01000001">
    <property type="protein sequence ID" value="PSK94521.1"/>
    <property type="molecule type" value="Genomic_DNA"/>
</dbReference>
<sequence>MKTLYLLACLLPAYLQAAAQTQTTSEVTYWTPKNFFSHRLQQSGTTLTIQQDGRPLQTREYNGTQLSQLTLYNTDGLPVEMQQYSTVTGSKLSNCIEYTYNDKRQKKTETEYNVQGSLTQTKYYTYNAGGLLLEVRYSPFFDKMDKRVEIHENYTYDDQGRLLTKTRSSNRSRYPSRWLYEYSTDENNHKKVKELYTATKRKPKLSKASVYDNRGNLVREYENRSGNSEDVVRTFGYTFNEQGDWTTKKVYEQRYIYETRFTGEYRRTLSQ</sequence>
<gene>
    <name evidence="2" type="ORF">B0I18_101677</name>
</gene>
<name>A0A2P8DBC1_9BACT</name>
<dbReference type="Gene3D" id="2.180.10.10">
    <property type="entry name" value="RHS repeat-associated core"/>
    <property type="match status" value="1"/>
</dbReference>
<organism evidence="2 3">
    <name type="scientific">Taibaiella chishuiensis</name>
    <dbReference type="NCBI Taxonomy" id="1434707"/>
    <lineage>
        <taxon>Bacteria</taxon>
        <taxon>Pseudomonadati</taxon>
        <taxon>Bacteroidota</taxon>
        <taxon>Chitinophagia</taxon>
        <taxon>Chitinophagales</taxon>
        <taxon>Chitinophagaceae</taxon>
        <taxon>Taibaiella</taxon>
    </lineage>
</organism>
<feature type="signal peptide" evidence="1">
    <location>
        <begin position="1"/>
        <end position="19"/>
    </location>
</feature>
<evidence type="ECO:0000313" key="2">
    <source>
        <dbReference type="EMBL" id="PSK94521.1"/>
    </source>
</evidence>
<evidence type="ECO:0000313" key="3">
    <source>
        <dbReference type="Proteomes" id="UP000240572"/>
    </source>
</evidence>
<protein>
    <submittedName>
        <fullName evidence="2">YD repeat-containing protein</fullName>
    </submittedName>
</protein>
<feature type="chain" id="PRO_5015186437" evidence="1">
    <location>
        <begin position="20"/>
        <end position="271"/>
    </location>
</feature>
<dbReference type="AlphaFoldDB" id="A0A2P8DBC1"/>
<evidence type="ECO:0000256" key="1">
    <source>
        <dbReference type="SAM" id="SignalP"/>
    </source>
</evidence>
<comment type="caution">
    <text evidence="2">The sequence shown here is derived from an EMBL/GenBank/DDBJ whole genome shotgun (WGS) entry which is preliminary data.</text>
</comment>
<dbReference type="Proteomes" id="UP000240572">
    <property type="component" value="Unassembled WGS sequence"/>
</dbReference>
<keyword evidence="3" id="KW-1185">Reference proteome</keyword>
<proteinExistence type="predicted"/>
<accession>A0A2P8DBC1</accession>
<reference evidence="2 3" key="1">
    <citation type="submission" date="2018-03" db="EMBL/GenBank/DDBJ databases">
        <title>Genomic Encyclopedia of Type Strains, Phase III (KMG-III): the genomes of soil and plant-associated and newly described type strains.</title>
        <authorList>
            <person name="Whitman W."/>
        </authorList>
    </citation>
    <scope>NUCLEOTIDE SEQUENCE [LARGE SCALE GENOMIC DNA]</scope>
    <source>
        <strain evidence="2 3">CGMCC 1.12700</strain>
    </source>
</reference>
<keyword evidence="1" id="KW-0732">Signal</keyword>
<dbReference type="RefSeq" id="WP_106521221.1">
    <property type="nucleotide sequence ID" value="NZ_PYGD01000001.1"/>
</dbReference>